<gene>
    <name evidence="1" type="ORF">J3P46_12670</name>
</gene>
<sequence>MLLKGSRVPANVADVVSEYVSKRTLVDEARQRQFNAPVGDEDVLVGGQLLPLSTSRIDDSILQTVSDLSELDRLPRLMRLATRHGTPELMEYVARHPFLHELSWQSSTVSELDFSQGNLARLNVDLGGVTCLKLNPVLHSLALRGAPSPGLRMVDGYDGQFLALACEQDVPPFSGLDRVADLSLVNVRELDLAALAQRFPGLRQLRIWGKPGMLAHLPAIAQLKQLQTFTADNLFGYGADDVPCAAQLPQLSTLSMSSLPADAAKAIQANFKQGAAQGLDLRITKPRKPEWLAENLLNPFRDWDGRANISAAQAKKAAQAYKQLLAGSRVIDAAMDAASVAKALIAMIDDYVGVFNQIDRRARMIETVEREEIGTALASLLAQLVRQLGQRGMAVVDEAALLQRFDALREF</sequence>
<accession>A0AAJ4MXS1</accession>
<evidence type="ECO:0000313" key="2">
    <source>
        <dbReference type="Proteomes" id="UP000662821"/>
    </source>
</evidence>
<dbReference type="Proteomes" id="UP000662821">
    <property type="component" value="Chromosome"/>
</dbReference>
<dbReference type="InterPro" id="IPR032675">
    <property type="entry name" value="LRR_dom_sf"/>
</dbReference>
<organism evidence="1 2">
    <name type="scientific">Janthinobacterium lividum</name>
    <dbReference type="NCBI Taxonomy" id="29581"/>
    <lineage>
        <taxon>Bacteria</taxon>
        <taxon>Pseudomonadati</taxon>
        <taxon>Pseudomonadota</taxon>
        <taxon>Betaproteobacteria</taxon>
        <taxon>Burkholderiales</taxon>
        <taxon>Oxalobacteraceae</taxon>
        <taxon>Janthinobacterium</taxon>
    </lineage>
</organism>
<dbReference type="AlphaFoldDB" id="A0AAJ4MXS1"/>
<dbReference type="RefSeq" id="WP_208672479.1">
    <property type="nucleotide sequence ID" value="NZ_CP071520.1"/>
</dbReference>
<name>A0AAJ4MXS1_9BURK</name>
<proteinExistence type="predicted"/>
<dbReference type="EMBL" id="CP071520">
    <property type="protein sequence ID" value="QSX98666.1"/>
    <property type="molecule type" value="Genomic_DNA"/>
</dbReference>
<reference evidence="1 2" key="1">
    <citation type="submission" date="2021-03" db="EMBL/GenBank/DDBJ databases">
        <title>Draft genome sequence of Janthinobacterium sp. strain PLB02 isolated from infected primmorphs (Lubomirskia baicalensis).</title>
        <authorList>
            <person name="Chernogor L.I."/>
            <person name="Belikov S.I."/>
            <person name="Petrushin I.S."/>
        </authorList>
    </citation>
    <scope>NUCLEOTIDE SEQUENCE [LARGE SCALE GENOMIC DNA]</scope>
    <source>
        <strain evidence="1 2">PLB02</strain>
    </source>
</reference>
<evidence type="ECO:0000313" key="1">
    <source>
        <dbReference type="EMBL" id="QSX98666.1"/>
    </source>
</evidence>
<protein>
    <submittedName>
        <fullName evidence="1">Uncharacterized protein</fullName>
    </submittedName>
</protein>
<dbReference type="Gene3D" id="3.80.10.10">
    <property type="entry name" value="Ribonuclease Inhibitor"/>
    <property type="match status" value="1"/>
</dbReference>